<keyword evidence="8 10" id="KW-0675">Receptor</keyword>
<dbReference type="InterPro" id="IPR050274">
    <property type="entry name" value="Nuclear_hormone_rcpt_NR2"/>
</dbReference>
<comment type="similarity">
    <text evidence="10">Belongs to the nuclear hormone receptor family.</text>
</comment>
<dbReference type="SUPFAM" id="SSF48508">
    <property type="entry name" value="Nuclear receptor ligand-binding domain"/>
    <property type="match status" value="1"/>
</dbReference>
<sequence>MLSRASQRVDRTDDKCEYFTVDNLSFEHGTFPKPGVFISPASSSLLSSAFLAQPFAVSIPPGISLFPPDSADSFSGFSSFALGNNKNVGLSKLNLNTIRTSPNLLCAVCGDVSSGKHYGILACNGCSGFFKRSVRRKLIYRCQAGTGECVVDKTHRNQCQACRLKKCLQMGMNRDAVQNERQPRNTAVVQNPLEMEFRHAVGDHLIRDYVSTVSAAVGALGPESLANQRISSHFMANYLHNHSTQLMRPSSNAISTIYDEVKHQDSSHPAQQSTADEKDIKSDCVKAASEQFVEAEKTDSTSTKSAAAAPNLSEAQSIGPSPAHQSLCETAARLLYMTVKWAKNLPSLASLPFRDQVILLEESWSDMFLLNLYQWYMNIENCPLLSAQTLPQYASHFLRPCDLKYLRDSHTRFRSYCIDPTEFVYLKAIVLFRPEARGLKDPHQVEILQDQALRMLTQYTQIQQPCSSERFGRLLLMLPLLRMVGPEKLEMLFFSKLLGNGSMEKLLCDIYKS</sequence>
<feature type="compositionally biased region" description="Low complexity" evidence="11">
    <location>
        <begin position="300"/>
        <end position="309"/>
    </location>
</feature>
<evidence type="ECO:0000256" key="4">
    <source>
        <dbReference type="ARBA" id="ARBA00022833"/>
    </source>
</evidence>
<dbReference type="GO" id="GO:0045944">
    <property type="term" value="P:positive regulation of transcription by RNA polymerase II"/>
    <property type="evidence" value="ECO:0007669"/>
    <property type="project" value="UniProtKB-ARBA"/>
</dbReference>
<evidence type="ECO:0000256" key="1">
    <source>
        <dbReference type="ARBA" id="ARBA00004123"/>
    </source>
</evidence>
<evidence type="ECO:0000256" key="10">
    <source>
        <dbReference type="RuleBase" id="RU004334"/>
    </source>
</evidence>
<protein>
    <submittedName>
        <fullName evidence="16">Photoreceptor-specific nuclear receptor</fullName>
    </submittedName>
</protein>
<dbReference type="PROSITE" id="PS51843">
    <property type="entry name" value="NR_LBD"/>
    <property type="match status" value="1"/>
</dbReference>
<keyword evidence="9 10" id="KW-0539">Nucleus</keyword>
<evidence type="ECO:0000256" key="11">
    <source>
        <dbReference type="SAM" id="MobiDB-lite"/>
    </source>
</evidence>
<feature type="domain" description="NR LBD" evidence="13">
    <location>
        <begin position="276"/>
        <end position="513"/>
    </location>
</feature>
<dbReference type="PANTHER" id="PTHR24083">
    <property type="entry name" value="NUCLEAR HORMONE RECEPTOR"/>
    <property type="match status" value="1"/>
</dbReference>
<dbReference type="SUPFAM" id="SSF57716">
    <property type="entry name" value="Glucocorticoid receptor-like (DNA-binding domain)"/>
    <property type="match status" value="1"/>
</dbReference>
<dbReference type="Gene3D" id="1.10.565.10">
    <property type="entry name" value="Retinoid X Receptor"/>
    <property type="match status" value="1"/>
</dbReference>
<dbReference type="CDD" id="cd06970">
    <property type="entry name" value="NR_DBD_PNR"/>
    <property type="match status" value="1"/>
</dbReference>
<feature type="region of interest" description="Disordered" evidence="11">
    <location>
        <begin position="295"/>
        <end position="322"/>
    </location>
</feature>
<dbReference type="PRINTS" id="PR00047">
    <property type="entry name" value="STROIDFINGER"/>
</dbReference>
<gene>
    <name evidence="14" type="ORF">SBAD_LOCUS56</name>
</gene>
<dbReference type="SMART" id="SM00430">
    <property type="entry name" value="HOLI"/>
    <property type="match status" value="1"/>
</dbReference>
<keyword evidence="4 10" id="KW-0862">Zinc</keyword>
<dbReference type="AlphaFoldDB" id="A0A183I8W3"/>
<evidence type="ECO:0000256" key="2">
    <source>
        <dbReference type="ARBA" id="ARBA00022723"/>
    </source>
</evidence>
<dbReference type="Proteomes" id="UP000270296">
    <property type="component" value="Unassembled WGS sequence"/>
</dbReference>
<dbReference type="FunFam" id="3.30.50.10:FF:000028">
    <property type="entry name" value="Nuclear receptor subfamily 2, group E, member 3"/>
    <property type="match status" value="1"/>
</dbReference>
<keyword evidence="3 10" id="KW-0863">Zinc-finger</keyword>
<organism evidence="16">
    <name type="scientific">Soboliphyme baturini</name>
    <dbReference type="NCBI Taxonomy" id="241478"/>
    <lineage>
        <taxon>Eukaryota</taxon>
        <taxon>Metazoa</taxon>
        <taxon>Ecdysozoa</taxon>
        <taxon>Nematoda</taxon>
        <taxon>Enoplea</taxon>
        <taxon>Dorylaimia</taxon>
        <taxon>Dioctophymatida</taxon>
        <taxon>Dioctophymatoidea</taxon>
        <taxon>Soboliphymatidae</taxon>
        <taxon>Soboliphyme</taxon>
    </lineage>
</organism>
<feature type="region of interest" description="Disordered" evidence="11">
    <location>
        <begin position="261"/>
        <end position="280"/>
    </location>
</feature>
<dbReference type="GO" id="GO:0003700">
    <property type="term" value="F:DNA-binding transcription factor activity"/>
    <property type="evidence" value="ECO:0007669"/>
    <property type="project" value="InterPro"/>
</dbReference>
<dbReference type="GO" id="GO:0005634">
    <property type="term" value="C:nucleus"/>
    <property type="evidence" value="ECO:0007669"/>
    <property type="project" value="UniProtKB-SubCell"/>
</dbReference>
<dbReference type="EMBL" id="UZAM01000065">
    <property type="protein sequence ID" value="VDO79079.1"/>
    <property type="molecule type" value="Genomic_DNA"/>
</dbReference>
<dbReference type="WBParaSite" id="SBAD_0000006401-mRNA-1">
    <property type="protein sequence ID" value="SBAD_0000006401-mRNA-1"/>
    <property type="gene ID" value="SBAD_0000006401"/>
</dbReference>
<dbReference type="InterPro" id="IPR035500">
    <property type="entry name" value="NHR-like_dom_sf"/>
</dbReference>
<evidence type="ECO:0000313" key="15">
    <source>
        <dbReference type="Proteomes" id="UP000270296"/>
    </source>
</evidence>
<dbReference type="PROSITE" id="PS00031">
    <property type="entry name" value="NUCLEAR_REC_DBD_1"/>
    <property type="match status" value="1"/>
</dbReference>
<keyword evidence="2 10" id="KW-0479">Metal-binding</keyword>
<dbReference type="GO" id="GO:0043565">
    <property type="term" value="F:sequence-specific DNA binding"/>
    <property type="evidence" value="ECO:0007669"/>
    <property type="project" value="InterPro"/>
</dbReference>
<evidence type="ECO:0000256" key="6">
    <source>
        <dbReference type="ARBA" id="ARBA00023125"/>
    </source>
</evidence>
<feature type="compositionally biased region" description="Polar residues" evidence="11">
    <location>
        <begin position="313"/>
        <end position="322"/>
    </location>
</feature>
<keyword evidence="15" id="KW-1185">Reference proteome</keyword>
<evidence type="ECO:0000259" key="13">
    <source>
        <dbReference type="PROSITE" id="PS51843"/>
    </source>
</evidence>
<keyword evidence="6 10" id="KW-0238">DNA-binding</keyword>
<dbReference type="InterPro" id="IPR001628">
    <property type="entry name" value="Znf_hrmn_rcpt"/>
</dbReference>
<dbReference type="Gene3D" id="3.30.50.10">
    <property type="entry name" value="Erythroid Transcription Factor GATA-1, subunit A"/>
    <property type="match status" value="1"/>
</dbReference>
<dbReference type="Pfam" id="PF00105">
    <property type="entry name" value="zf-C4"/>
    <property type="match status" value="1"/>
</dbReference>
<dbReference type="InterPro" id="IPR013088">
    <property type="entry name" value="Znf_NHR/GATA"/>
</dbReference>
<dbReference type="FunFam" id="1.10.565.10:FF:000011">
    <property type="entry name" value="Nuclear receptor subfamily 5, group A, member 2"/>
    <property type="match status" value="1"/>
</dbReference>
<feature type="domain" description="Nuclear receptor" evidence="12">
    <location>
        <begin position="103"/>
        <end position="179"/>
    </location>
</feature>
<dbReference type="InterPro" id="IPR001723">
    <property type="entry name" value="Nuclear_hrmn_rcpt"/>
</dbReference>
<evidence type="ECO:0000313" key="16">
    <source>
        <dbReference type="WBParaSite" id="SBAD_0000006401-mRNA-1"/>
    </source>
</evidence>
<reference evidence="14 15" key="2">
    <citation type="submission" date="2018-11" db="EMBL/GenBank/DDBJ databases">
        <authorList>
            <consortium name="Pathogen Informatics"/>
        </authorList>
    </citation>
    <scope>NUCLEOTIDE SEQUENCE [LARGE SCALE GENOMIC DNA]</scope>
</reference>
<evidence type="ECO:0000256" key="3">
    <source>
        <dbReference type="ARBA" id="ARBA00022771"/>
    </source>
</evidence>
<dbReference type="GO" id="GO:0008270">
    <property type="term" value="F:zinc ion binding"/>
    <property type="evidence" value="ECO:0007669"/>
    <property type="project" value="UniProtKB-KW"/>
</dbReference>
<dbReference type="OrthoDB" id="5771769at2759"/>
<evidence type="ECO:0000256" key="9">
    <source>
        <dbReference type="ARBA" id="ARBA00023242"/>
    </source>
</evidence>
<evidence type="ECO:0000313" key="14">
    <source>
        <dbReference type="EMBL" id="VDO79079.1"/>
    </source>
</evidence>
<name>A0A183I8W3_9BILA</name>
<proteinExistence type="inferred from homology"/>
<keyword evidence="7 10" id="KW-0804">Transcription</keyword>
<keyword evidence="5 10" id="KW-0805">Transcription regulation</keyword>
<evidence type="ECO:0000259" key="12">
    <source>
        <dbReference type="PROSITE" id="PS51030"/>
    </source>
</evidence>
<dbReference type="Pfam" id="PF00104">
    <property type="entry name" value="Hormone_recep"/>
    <property type="match status" value="1"/>
</dbReference>
<evidence type="ECO:0000256" key="7">
    <source>
        <dbReference type="ARBA" id="ARBA00023163"/>
    </source>
</evidence>
<reference evidence="16" key="1">
    <citation type="submission" date="2016-06" db="UniProtKB">
        <authorList>
            <consortium name="WormBaseParasite"/>
        </authorList>
    </citation>
    <scope>IDENTIFICATION</scope>
</reference>
<dbReference type="SMART" id="SM00399">
    <property type="entry name" value="ZnF_C4"/>
    <property type="match status" value="1"/>
</dbReference>
<accession>A0A183I8W3</accession>
<dbReference type="PRINTS" id="PR00398">
    <property type="entry name" value="STRDHORMONER"/>
</dbReference>
<dbReference type="InterPro" id="IPR000536">
    <property type="entry name" value="Nucl_hrmn_rcpt_lig-bd"/>
</dbReference>
<dbReference type="PROSITE" id="PS51030">
    <property type="entry name" value="NUCLEAR_REC_DBD_2"/>
    <property type="match status" value="1"/>
</dbReference>
<comment type="subcellular location">
    <subcellularLocation>
        <location evidence="1 10">Nucleus</location>
    </subcellularLocation>
</comment>
<evidence type="ECO:0000256" key="8">
    <source>
        <dbReference type="ARBA" id="ARBA00023170"/>
    </source>
</evidence>
<evidence type="ECO:0000256" key="5">
    <source>
        <dbReference type="ARBA" id="ARBA00023015"/>
    </source>
</evidence>